<keyword evidence="7" id="KW-0460">Magnesium</keyword>
<dbReference type="GO" id="GO:0005525">
    <property type="term" value="F:GTP binding"/>
    <property type="evidence" value="ECO:0007669"/>
    <property type="project" value="UniProtKB-KW"/>
</dbReference>
<sequence length="104" mass="11870">MAGPEGVVSSRFQRLRDFVTWLPDRSEIVIPHETGGEKEMRILMVGLDAAGKTTILYKLKLGEIVTTIPTIGERNKHHVVRIYSWIKFCLLYEDVGQGFQIVIR</sequence>
<feature type="binding site" evidence="6">
    <location>
        <begin position="46"/>
        <end position="53"/>
    </location>
    <ligand>
        <name>GTP</name>
        <dbReference type="ChEBI" id="CHEBI:37565"/>
    </ligand>
</feature>
<dbReference type="HOGENOM" id="CLU_2255006_0_0_1"/>
<dbReference type="GO" id="GO:0046872">
    <property type="term" value="F:metal ion binding"/>
    <property type="evidence" value="ECO:0007669"/>
    <property type="project" value="UniProtKB-KW"/>
</dbReference>
<dbReference type="InterPro" id="IPR027417">
    <property type="entry name" value="P-loop_NTPase"/>
</dbReference>
<evidence type="ECO:0000313" key="9">
    <source>
        <dbReference type="Proteomes" id="UP000000768"/>
    </source>
</evidence>
<feature type="binding site" evidence="7">
    <location>
        <position position="53"/>
    </location>
    <ligand>
        <name>Mg(2+)</name>
        <dbReference type="ChEBI" id="CHEBI:18420"/>
    </ligand>
</feature>
<dbReference type="EMBL" id="CM000767">
    <property type="protein sequence ID" value="EES17000.1"/>
    <property type="molecule type" value="Genomic_DNA"/>
</dbReference>
<feature type="binding site" evidence="7">
    <location>
        <position position="70"/>
    </location>
    <ligand>
        <name>Mg(2+)</name>
        <dbReference type="ChEBI" id="CHEBI:18420"/>
    </ligand>
</feature>
<dbReference type="Proteomes" id="UP000000768">
    <property type="component" value="Chromosome 8"/>
</dbReference>
<evidence type="ECO:0000256" key="2">
    <source>
        <dbReference type="ARBA" id="ARBA00022707"/>
    </source>
</evidence>
<keyword evidence="2" id="KW-0519">Myristate</keyword>
<keyword evidence="4" id="KW-0931">ER-Golgi transport</keyword>
<evidence type="ECO:0000313" key="8">
    <source>
        <dbReference type="EMBL" id="EES17000.1"/>
    </source>
</evidence>
<organism evidence="8 9">
    <name type="scientific">Sorghum bicolor</name>
    <name type="common">Sorghum</name>
    <name type="synonym">Sorghum vulgare</name>
    <dbReference type="NCBI Taxonomy" id="4558"/>
    <lineage>
        <taxon>Eukaryota</taxon>
        <taxon>Viridiplantae</taxon>
        <taxon>Streptophyta</taxon>
        <taxon>Embryophyta</taxon>
        <taxon>Tracheophyta</taxon>
        <taxon>Spermatophyta</taxon>
        <taxon>Magnoliopsida</taxon>
        <taxon>Liliopsida</taxon>
        <taxon>Poales</taxon>
        <taxon>Poaceae</taxon>
        <taxon>PACMAD clade</taxon>
        <taxon>Panicoideae</taxon>
        <taxon>Andropogonodae</taxon>
        <taxon>Andropogoneae</taxon>
        <taxon>Sorghinae</taxon>
        <taxon>Sorghum</taxon>
    </lineage>
</organism>
<keyword evidence="2" id="KW-0449">Lipoprotein</keyword>
<dbReference type="Gene3D" id="3.40.50.300">
    <property type="entry name" value="P-loop containing nucleotide triphosphate hydrolases"/>
    <property type="match status" value="1"/>
</dbReference>
<comment type="similarity">
    <text evidence="1">Belongs to the small GTPase superfamily. Arf family.</text>
</comment>
<keyword evidence="3 6" id="KW-0547">Nucleotide-binding</keyword>
<keyword evidence="4" id="KW-0813">Transport</keyword>
<dbReference type="GO" id="GO:0016192">
    <property type="term" value="P:vesicle-mediated transport"/>
    <property type="evidence" value="ECO:0007669"/>
    <property type="project" value="UniProtKB-KW"/>
</dbReference>
<evidence type="ECO:0008006" key="10">
    <source>
        <dbReference type="Google" id="ProtNLM"/>
    </source>
</evidence>
<dbReference type="Pfam" id="PF00025">
    <property type="entry name" value="Arf"/>
    <property type="match status" value="1"/>
</dbReference>
<evidence type="ECO:0000256" key="3">
    <source>
        <dbReference type="ARBA" id="ARBA00022741"/>
    </source>
</evidence>
<dbReference type="Gramene" id="EES17000">
    <property type="protein sequence ID" value="EES17000"/>
    <property type="gene ID" value="SORBI_3008G093900"/>
</dbReference>
<name>C5YNK9_SORBI</name>
<proteinExistence type="inferred from homology"/>
<dbReference type="InParanoid" id="C5YNK9"/>
<accession>C5YNK9</accession>
<dbReference type="eggNOG" id="KOG0070">
    <property type="taxonomic scope" value="Eukaryota"/>
</dbReference>
<reference evidence="9" key="2">
    <citation type="journal article" date="2018" name="Plant J.">
        <title>The Sorghum bicolor reference genome: improved assembly, gene annotations, a transcriptome atlas, and signatures of genome organization.</title>
        <authorList>
            <person name="McCormick R.F."/>
            <person name="Truong S.K."/>
            <person name="Sreedasyam A."/>
            <person name="Jenkins J."/>
            <person name="Shu S."/>
            <person name="Sims D."/>
            <person name="Kennedy M."/>
            <person name="Amirebrahimi M."/>
            <person name="Weers B.D."/>
            <person name="McKinley B."/>
            <person name="Mattison A."/>
            <person name="Morishige D.T."/>
            <person name="Grimwood J."/>
            <person name="Schmutz J."/>
            <person name="Mullet J.E."/>
        </authorList>
    </citation>
    <scope>NUCLEOTIDE SEQUENCE [LARGE SCALE GENOMIC DNA]</scope>
    <source>
        <strain evidence="9">cv. BTx623</strain>
    </source>
</reference>
<evidence type="ECO:0000256" key="6">
    <source>
        <dbReference type="PIRSR" id="PIRSR606689-1"/>
    </source>
</evidence>
<dbReference type="STRING" id="4558.C5YNK9"/>
<dbReference type="AlphaFoldDB" id="C5YNK9"/>
<reference evidence="8 9" key="1">
    <citation type="journal article" date="2009" name="Nature">
        <title>The Sorghum bicolor genome and the diversification of grasses.</title>
        <authorList>
            <person name="Paterson A.H."/>
            <person name="Bowers J.E."/>
            <person name="Bruggmann R."/>
            <person name="Dubchak I."/>
            <person name="Grimwood J."/>
            <person name="Gundlach H."/>
            <person name="Haberer G."/>
            <person name="Hellsten U."/>
            <person name="Mitros T."/>
            <person name="Poliakov A."/>
            <person name="Schmutz J."/>
            <person name="Spannagl M."/>
            <person name="Tang H."/>
            <person name="Wang X."/>
            <person name="Wicker T."/>
            <person name="Bharti A.K."/>
            <person name="Chapman J."/>
            <person name="Feltus F.A."/>
            <person name="Gowik U."/>
            <person name="Grigoriev I.V."/>
            <person name="Lyons E."/>
            <person name="Maher C.A."/>
            <person name="Martis M."/>
            <person name="Narechania A."/>
            <person name="Otillar R.P."/>
            <person name="Penning B.W."/>
            <person name="Salamov A.A."/>
            <person name="Wang Y."/>
            <person name="Zhang L."/>
            <person name="Carpita N.C."/>
            <person name="Freeling M."/>
            <person name="Gingle A.R."/>
            <person name="Hash C.T."/>
            <person name="Keller B."/>
            <person name="Klein P."/>
            <person name="Kresovich S."/>
            <person name="McCann M.C."/>
            <person name="Ming R."/>
            <person name="Peterson D.G."/>
            <person name="Mehboob-ur-Rahman"/>
            <person name="Ware D."/>
            <person name="Westhoff P."/>
            <person name="Mayer K.F."/>
            <person name="Messing J."/>
            <person name="Rokhsar D.S."/>
        </authorList>
    </citation>
    <scope>NUCLEOTIDE SEQUENCE [LARGE SCALE GENOMIC DNA]</scope>
    <source>
        <strain evidence="9">cv. BTx623</strain>
    </source>
</reference>
<gene>
    <name evidence="8" type="ORF">SORBI_3008G093900</name>
</gene>
<protein>
    <recommendedName>
        <fullName evidence="10">ADP-ribosylation factor</fullName>
    </recommendedName>
</protein>
<keyword evidence="7" id="KW-0479">Metal-binding</keyword>
<keyword evidence="9" id="KW-1185">Reference proteome</keyword>
<dbReference type="InterPro" id="IPR006689">
    <property type="entry name" value="Small_GTPase_ARF/SAR"/>
</dbReference>
<evidence type="ECO:0000256" key="5">
    <source>
        <dbReference type="ARBA" id="ARBA00023134"/>
    </source>
</evidence>
<dbReference type="InterPro" id="IPR024156">
    <property type="entry name" value="Small_GTPase_ARF"/>
</dbReference>
<dbReference type="PANTHER" id="PTHR11711">
    <property type="entry name" value="ADP RIBOSYLATION FACTOR-RELATED"/>
    <property type="match status" value="1"/>
</dbReference>
<keyword evidence="5 6" id="KW-0342">GTP-binding</keyword>
<dbReference type="GO" id="GO:0003924">
    <property type="term" value="F:GTPase activity"/>
    <property type="evidence" value="ECO:0007669"/>
    <property type="project" value="InterPro"/>
</dbReference>
<evidence type="ECO:0000256" key="4">
    <source>
        <dbReference type="ARBA" id="ARBA00022892"/>
    </source>
</evidence>
<evidence type="ECO:0000256" key="1">
    <source>
        <dbReference type="ARBA" id="ARBA00010290"/>
    </source>
</evidence>
<dbReference type="SUPFAM" id="SSF52540">
    <property type="entry name" value="P-loop containing nucleoside triphosphate hydrolases"/>
    <property type="match status" value="1"/>
</dbReference>
<evidence type="ECO:0000256" key="7">
    <source>
        <dbReference type="PIRSR" id="PIRSR606689-2"/>
    </source>
</evidence>